<dbReference type="SUPFAM" id="SSF56349">
    <property type="entry name" value="DNA breaking-rejoining enzymes"/>
    <property type="match status" value="1"/>
</dbReference>
<dbReference type="Gene3D" id="1.10.443.10">
    <property type="entry name" value="Intergrase catalytic core"/>
    <property type="match status" value="1"/>
</dbReference>
<dbReference type="InterPro" id="IPR002104">
    <property type="entry name" value="Integrase_catalytic"/>
</dbReference>
<dbReference type="InterPro" id="IPR013762">
    <property type="entry name" value="Integrase-like_cat_sf"/>
</dbReference>
<protein>
    <submittedName>
        <fullName evidence="7">Site-specific recombinase XerD</fullName>
    </submittedName>
</protein>
<dbReference type="RefSeq" id="WP_014402937.1">
    <property type="nucleotide sequence ID" value="NC_017033.1"/>
</dbReference>
<dbReference type="EMBL" id="CP003350">
    <property type="protein sequence ID" value="AFC85932.1"/>
    <property type="molecule type" value="Genomic_DNA"/>
</dbReference>
<dbReference type="GO" id="GO:0003677">
    <property type="term" value="F:DNA binding"/>
    <property type="evidence" value="ECO:0007669"/>
    <property type="project" value="UniProtKB-UniRule"/>
</dbReference>
<proteinExistence type="predicted"/>
<keyword evidence="8" id="KW-1185">Reference proteome</keyword>
<keyword evidence="1" id="KW-0229">DNA integration</keyword>
<evidence type="ECO:0000256" key="2">
    <source>
        <dbReference type="ARBA" id="ARBA00023125"/>
    </source>
</evidence>
<accession>H8L686</accession>
<evidence type="ECO:0000256" key="1">
    <source>
        <dbReference type="ARBA" id="ARBA00022908"/>
    </source>
</evidence>
<evidence type="ECO:0000256" key="3">
    <source>
        <dbReference type="ARBA" id="ARBA00023172"/>
    </source>
</evidence>
<dbReference type="PANTHER" id="PTHR30349:SF94">
    <property type="entry name" value="INTEGRASE_RECOMBINASE HI_1414-RELATED"/>
    <property type="match status" value="1"/>
</dbReference>
<dbReference type="HOGENOM" id="CLU_027562_32_1_6"/>
<dbReference type="Proteomes" id="UP000005234">
    <property type="component" value="Chromosome"/>
</dbReference>
<dbReference type="InterPro" id="IPR011010">
    <property type="entry name" value="DNA_brk_join_enz"/>
</dbReference>
<dbReference type="Pfam" id="PF00589">
    <property type="entry name" value="Phage_integrase"/>
    <property type="match status" value="1"/>
</dbReference>
<dbReference type="Gene3D" id="1.10.150.130">
    <property type="match status" value="1"/>
</dbReference>
<dbReference type="eggNOG" id="COG0582">
    <property type="taxonomic scope" value="Bacteria"/>
</dbReference>
<dbReference type="PROSITE" id="PS51898">
    <property type="entry name" value="TYR_RECOMBINASE"/>
    <property type="match status" value="1"/>
</dbReference>
<evidence type="ECO:0000259" key="6">
    <source>
        <dbReference type="PROSITE" id="PS51900"/>
    </source>
</evidence>
<dbReference type="KEGG" id="fau:Fraau_1512"/>
<dbReference type="GO" id="GO:0015074">
    <property type="term" value="P:DNA integration"/>
    <property type="evidence" value="ECO:0007669"/>
    <property type="project" value="UniProtKB-KW"/>
</dbReference>
<feature type="domain" description="Tyr recombinase" evidence="5">
    <location>
        <begin position="152"/>
        <end position="323"/>
    </location>
</feature>
<dbReference type="InterPro" id="IPR010998">
    <property type="entry name" value="Integrase_recombinase_N"/>
</dbReference>
<evidence type="ECO:0000313" key="7">
    <source>
        <dbReference type="EMBL" id="AFC85932.1"/>
    </source>
</evidence>
<keyword evidence="2 4" id="KW-0238">DNA-binding</keyword>
<feature type="domain" description="Core-binding (CB)" evidence="6">
    <location>
        <begin position="51"/>
        <end position="130"/>
    </location>
</feature>
<evidence type="ECO:0000313" key="8">
    <source>
        <dbReference type="Proteomes" id="UP000005234"/>
    </source>
</evidence>
<dbReference type="OrthoDB" id="9057547at2"/>
<organism evidence="7 8">
    <name type="scientific">Frateuria aurantia (strain ATCC 33424 / DSM 6220 / KCTC 2777 / LMG 1558 / NBRC 3245 / NCIMB 13370)</name>
    <name type="common">Acetobacter aurantius</name>
    <dbReference type="NCBI Taxonomy" id="767434"/>
    <lineage>
        <taxon>Bacteria</taxon>
        <taxon>Pseudomonadati</taxon>
        <taxon>Pseudomonadota</taxon>
        <taxon>Gammaproteobacteria</taxon>
        <taxon>Lysobacterales</taxon>
        <taxon>Rhodanobacteraceae</taxon>
        <taxon>Frateuria</taxon>
    </lineage>
</organism>
<evidence type="ECO:0000256" key="4">
    <source>
        <dbReference type="PROSITE-ProRule" id="PRU01248"/>
    </source>
</evidence>
<dbReference type="InterPro" id="IPR044068">
    <property type="entry name" value="CB"/>
</dbReference>
<dbReference type="AlphaFoldDB" id="H8L686"/>
<dbReference type="GO" id="GO:0006310">
    <property type="term" value="P:DNA recombination"/>
    <property type="evidence" value="ECO:0007669"/>
    <property type="project" value="UniProtKB-KW"/>
</dbReference>
<dbReference type="CDD" id="cd00796">
    <property type="entry name" value="INT_Rci_Hp1_C"/>
    <property type="match status" value="1"/>
</dbReference>
<dbReference type="STRING" id="767434.Fraau_1512"/>
<sequence length="323" mass="37140">MASIFKHGKRWRAQVLIKGQRKSKVFVTKAQASAWAIEQEAVSSGRATIPRLVSDALERYEREVAPTRGAGRWEVMKCRSLKSKSIAKVRMQDLDRSDIIAWRDERLQSVTPATMLRELNMLRAMFRYCREEWFYMNHDPIKGMQLPDQPDSRKRRITQAEVEEISLAFGLDAGLACRTSTNRIGLAFLFAIETAMRSGEITALTWDHVHISERYAHLPKTKNGDARDVPLSSRAIEILEALPRDDAPCFQLSDANRDALWRKVRNKTTIQDLHFHDSRAEAIWRLSKKLDVLQLARAIGHRDLQSLMIYYRESASDMASKLD</sequence>
<name>H8L686_FRAAD</name>
<dbReference type="PANTHER" id="PTHR30349">
    <property type="entry name" value="PHAGE INTEGRASE-RELATED"/>
    <property type="match status" value="1"/>
</dbReference>
<evidence type="ECO:0000259" key="5">
    <source>
        <dbReference type="PROSITE" id="PS51898"/>
    </source>
</evidence>
<gene>
    <name evidence="7" type="ordered locus">Fraau_1512</name>
</gene>
<keyword evidence="3" id="KW-0233">DNA recombination</keyword>
<dbReference type="InterPro" id="IPR050090">
    <property type="entry name" value="Tyrosine_recombinase_XerCD"/>
</dbReference>
<reference evidence="7" key="1">
    <citation type="submission" date="2012-02" db="EMBL/GenBank/DDBJ databases">
        <title>The complete genome of Frateuria aurantia DSM 6220.</title>
        <authorList>
            <consortium name="US DOE Joint Genome Institute (JGI-PGF)"/>
            <person name="Lucas S."/>
            <person name="Copeland A."/>
            <person name="Lapidus A."/>
            <person name="Glavina del Rio T."/>
            <person name="Dalin E."/>
            <person name="Tice H."/>
            <person name="Bruce D."/>
            <person name="Goodwin L."/>
            <person name="Pitluck S."/>
            <person name="Peters L."/>
            <person name="Ovchinnikova G."/>
            <person name="Teshima H."/>
            <person name="Kyrpides N."/>
            <person name="Mavromatis K."/>
            <person name="Ivanova N."/>
            <person name="Brettin T."/>
            <person name="Detter J.C."/>
            <person name="Han C."/>
            <person name="Larimer F."/>
            <person name="Land M."/>
            <person name="Hauser L."/>
            <person name="Markowitz V."/>
            <person name="Cheng J.-F."/>
            <person name="Hugenholtz P."/>
            <person name="Woyke T."/>
            <person name="Wu D."/>
            <person name="Brambilla E."/>
            <person name="Klenk H.-P."/>
            <person name="Eisen J.A."/>
        </authorList>
    </citation>
    <scope>NUCLEOTIDE SEQUENCE</scope>
    <source>
        <strain evidence="7">DSM 6220</strain>
    </source>
</reference>
<dbReference type="PROSITE" id="PS51900">
    <property type="entry name" value="CB"/>
    <property type="match status" value="1"/>
</dbReference>